<evidence type="ECO:0000259" key="5">
    <source>
        <dbReference type="SMART" id="SM01005"/>
    </source>
</evidence>
<dbReference type="InterPro" id="IPR011079">
    <property type="entry name" value="Ala_racemase_C"/>
</dbReference>
<dbReference type="EC" id="5.1.1.1" evidence="4"/>
<reference evidence="7" key="1">
    <citation type="journal article" date="2019" name="Int. J. Syst. Evol. Microbiol.">
        <title>The Global Catalogue of Microorganisms (GCM) 10K type strain sequencing project: providing services to taxonomists for standard genome sequencing and annotation.</title>
        <authorList>
            <consortium name="The Broad Institute Genomics Platform"/>
            <consortium name="The Broad Institute Genome Sequencing Center for Infectious Disease"/>
            <person name="Wu L."/>
            <person name="Ma J."/>
        </authorList>
    </citation>
    <scope>NUCLEOTIDE SEQUENCE [LARGE SCALE GENOMIC DNA]</scope>
    <source>
        <strain evidence="7">JCM 17633</strain>
    </source>
</reference>
<protein>
    <recommendedName>
        <fullName evidence="4">Alanine racemase</fullName>
        <ecNumber evidence="4">5.1.1.1</ecNumber>
    </recommendedName>
</protein>
<evidence type="ECO:0000256" key="3">
    <source>
        <dbReference type="ARBA" id="ARBA00023235"/>
    </source>
</evidence>
<dbReference type="SUPFAM" id="SSF51419">
    <property type="entry name" value="PLP-binding barrel"/>
    <property type="match status" value="1"/>
</dbReference>
<name>A0ABP8D065_9FLAO</name>
<comment type="cofactor">
    <cofactor evidence="1 4">
        <name>pyridoxal 5'-phosphate</name>
        <dbReference type="ChEBI" id="CHEBI:597326"/>
    </cofactor>
</comment>
<dbReference type="InterPro" id="IPR001608">
    <property type="entry name" value="Ala_racemase_N"/>
</dbReference>
<feature type="active site" description="Proton acceptor; specific for L-alanine" evidence="4">
    <location>
        <position position="264"/>
    </location>
</feature>
<dbReference type="PRINTS" id="PR00992">
    <property type="entry name" value="ALARACEMASE"/>
</dbReference>
<dbReference type="Pfam" id="PF01168">
    <property type="entry name" value="Ala_racemase_N"/>
    <property type="match status" value="1"/>
</dbReference>
<evidence type="ECO:0000256" key="2">
    <source>
        <dbReference type="ARBA" id="ARBA00022898"/>
    </source>
</evidence>
<comment type="pathway">
    <text evidence="4">Amino-acid biosynthesis; D-alanine biosynthesis; D-alanine from L-alanine: step 1/1.</text>
</comment>
<sequence length="369" mass="41113">MPKALETVLEIDLSALTHNFNYLKSKLQPQTKFLAVVKAFAYGSDSVEIAKHLQKLNIDYFAVAYINEGIALRDAGITTPILVLHPQSINFKILIERCLEPSIYSPHVLNEFIKTAEALSQNNYPVHIKFNTGLNRLGFKENDIETIVSTLQKTSVVKVKSIFSHLVASEDANELDFSKLQIERFKTIAKIFEEKSGIKPWLHLCNTSGVINYPEAHFNMVRSGIGLYGFGNSAEEDKNLKPIASLKSVISQIHEIEKGETVGYNRAYTSKGHEKTATIPIGHADGISRIYGNENGYVFINGKKAPIIGNVCMDMIMVNITDINCKEGDEVIIFDATYTASNLAESAHTISYEILTAISQRVKRVFLPE</sequence>
<evidence type="ECO:0000313" key="6">
    <source>
        <dbReference type="EMBL" id="GAA4245303.1"/>
    </source>
</evidence>
<evidence type="ECO:0000256" key="4">
    <source>
        <dbReference type="HAMAP-Rule" id="MF_01201"/>
    </source>
</evidence>
<feature type="active site" description="Proton acceptor; specific for D-alanine" evidence="4">
    <location>
        <position position="38"/>
    </location>
</feature>
<dbReference type="InterPro" id="IPR009006">
    <property type="entry name" value="Ala_racemase/Decarboxylase_C"/>
</dbReference>
<feature type="binding site" evidence="4">
    <location>
        <position position="136"/>
    </location>
    <ligand>
        <name>substrate</name>
    </ligand>
</feature>
<dbReference type="InterPro" id="IPR029066">
    <property type="entry name" value="PLP-binding_barrel"/>
</dbReference>
<dbReference type="Proteomes" id="UP001501682">
    <property type="component" value="Unassembled WGS sequence"/>
</dbReference>
<dbReference type="Gene3D" id="2.40.37.10">
    <property type="entry name" value="Lyase, Ornithine Decarboxylase, Chain A, domain 1"/>
    <property type="match status" value="1"/>
</dbReference>
<dbReference type="Pfam" id="PF00842">
    <property type="entry name" value="Ala_racemase_C"/>
    <property type="match status" value="1"/>
</dbReference>
<organism evidence="6 7">
    <name type="scientific">Winogradskyella damuponensis</name>
    <dbReference type="NCBI Taxonomy" id="943939"/>
    <lineage>
        <taxon>Bacteria</taxon>
        <taxon>Pseudomonadati</taxon>
        <taxon>Bacteroidota</taxon>
        <taxon>Flavobacteriia</taxon>
        <taxon>Flavobacteriales</taxon>
        <taxon>Flavobacteriaceae</taxon>
        <taxon>Winogradskyella</taxon>
    </lineage>
</organism>
<evidence type="ECO:0000313" key="7">
    <source>
        <dbReference type="Proteomes" id="UP001501682"/>
    </source>
</evidence>
<gene>
    <name evidence="6" type="ORF">GCM10022292_27090</name>
</gene>
<dbReference type="RefSeq" id="WP_344715433.1">
    <property type="nucleotide sequence ID" value="NZ_BAABCB010000028.1"/>
</dbReference>
<dbReference type="CDD" id="cd00430">
    <property type="entry name" value="PLPDE_III_AR"/>
    <property type="match status" value="1"/>
</dbReference>
<dbReference type="EMBL" id="BAABCB010000028">
    <property type="protein sequence ID" value="GAA4245303.1"/>
    <property type="molecule type" value="Genomic_DNA"/>
</dbReference>
<dbReference type="Gene3D" id="3.20.20.10">
    <property type="entry name" value="Alanine racemase"/>
    <property type="match status" value="1"/>
</dbReference>
<comment type="caution">
    <text evidence="6">The sequence shown here is derived from an EMBL/GenBank/DDBJ whole genome shotgun (WGS) entry which is preliminary data.</text>
</comment>
<dbReference type="InterPro" id="IPR000821">
    <property type="entry name" value="Ala_racemase"/>
</dbReference>
<comment type="catalytic activity">
    <reaction evidence="4">
        <text>L-alanine = D-alanine</text>
        <dbReference type="Rhea" id="RHEA:20249"/>
        <dbReference type="ChEBI" id="CHEBI:57416"/>
        <dbReference type="ChEBI" id="CHEBI:57972"/>
        <dbReference type="EC" id="5.1.1.1"/>
    </reaction>
</comment>
<dbReference type="SUPFAM" id="SSF50621">
    <property type="entry name" value="Alanine racemase C-terminal domain-like"/>
    <property type="match status" value="1"/>
</dbReference>
<accession>A0ABP8D065</accession>
<keyword evidence="3 4" id="KW-0413">Isomerase</keyword>
<evidence type="ECO:0000256" key="1">
    <source>
        <dbReference type="ARBA" id="ARBA00001933"/>
    </source>
</evidence>
<keyword evidence="7" id="KW-1185">Reference proteome</keyword>
<feature type="domain" description="Alanine racemase C-terminal" evidence="5">
    <location>
        <begin position="243"/>
        <end position="367"/>
    </location>
</feature>
<dbReference type="HAMAP" id="MF_01201">
    <property type="entry name" value="Ala_racemase"/>
    <property type="match status" value="1"/>
</dbReference>
<keyword evidence="2 4" id="KW-0663">Pyridoxal phosphate</keyword>
<comment type="similarity">
    <text evidence="4">Belongs to the alanine racemase family.</text>
</comment>
<dbReference type="PANTHER" id="PTHR30511">
    <property type="entry name" value="ALANINE RACEMASE"/>
    <property type="match status" value="1"/>
</dbReference>
<dbReference type="PANTHER" id="PTHR30511:SF0">
    <property type="entry name" value="ALANINE RACEMASE, CATABOLIC-RELATED"/>
    <property type="match status" value="1"/>
</dbReference>
<proteinExistence type="inferred from homology"/>
<feature type="modified residue" description="N6-(pyridoxal phosphate)lysine" evidence="4">
    <location>
        <position position="38"/>
    </location>
</feature>
<feature type="binding site" evidence="4">
    <location>
        <position position="313"/>
    </location>
    <ligand>
        <name>substrate</name>
    </ligand>
</feature>
<dbReference type="SMART" id="SM01005">
    <property type="entry name" value="Ala_racemase_C"/>
    <property type="match status" value="1"/>
</dbReference>
<dbReference type="NCBIfam" id="TIGR00492">
    <property type="entry name" value="alr"/>
    <property type="match status" value="1"/>
</dbReference>
<comment type="function">
    <text evidence="4">Catalyzes the interconversion of L-alanine and D-alanine. May also act on other amino acids.</text>
</comment>